<proteinExistence type="predicted"/>
<feature type="signal peptide" evidence="1">
    <location>
        <begin position="1"/>
        <end position="33"/>
    </location>
</feature>
<evidence type="ECO:0000313" key="2">
    <source>
        <dbReference type="EMBL" id="SZX62233.1"/>
    </source>
</evidence>
<organism evidence="2 3">
    <name type="scientific">Tetradesmus obliquus</name>
    <name type="common">Green alga</name>
    <name type="synonym">Acutodesmus obliquus</name>
    <dbReference type="NCBI Taxonomy" id="3088"/>
    <lineage>
        <taxon>Eukaryota</taxon>
        <taxon>Viridiplantae</taxon>
        <taxon>Chlorophyta</taxon>
        <taxon>core chlorophytes</taxon>
        <taxon>Chlorophyceae</taxon>
        <taxon>CS clade</taxon>
        <taxon>Sphaeropleales</taxon>
        <taxon>Scenedesmaceae</taxon>
        <taxon>Tetradesmus</taxon>
    </lineage>
</organism>
<keyword evidence="3" id="KW-1185">Reference proteome</keyword>
<evidence type="ECO:0000313" key="3">
    <source>
        <dbReference type="Proteomes" id="UP000256970"/>
    </source>
</evidence>
<dbReference type="Proteomes" id="UP000256970">
    <property type="component" value="Unassembled WGS sequence"/>
</dbReference>
<accession>A0A383VBB0</accession>
<dbReference type="AlphaFoldDB" id="A0A383VBB0"/>
<protein>
    <recommendedName>
        <fullName evidence="4">FAS1 domain-containing protein</fullName>
    </recommendedName>
</protein>
<evidence type="ECO:0008006" key="4">
    <source>
        <dbReference type="Google" id="ProtNLM"/>
    </source>
</evidence>
<name>A0A383VBB0_TETOB</name>
<dbReference type="EMBL" id="FNXT01000213">
    <property type="protein sequence ID" value="SZX62233.1"/>
    <property type="molecule type" value="Genomic_DNA"/>
</dbReference>
<evidence type="ECO:0000256" key="1">
    <source>
        <dbReference type="SAM" id="SignalP"/>
    </source>
</evidence>
<keyword evidence="1" id="KW-0732">Signal</keyword>
<sequence length="335" mass="33972">MRSKPSIWASGVAFCSFGAALLLLLAPLQLAAAARNTLAVNASSAAAVNASSAAAVNASSAAVNASATGQPQFDSVFTAAVSLNDTRRIREAFTAIGSKGLSPELVAEYQSSLGIIQSGDAQITALFPNELAWQREVAFVCMTIPEMMAYLQAHPKFGADSWLAFVFNGTLFSKDFKDGMVLRSLKPGLSVTLRRRNNTDGSAAGWYIPAASPNGTDVDVLPSDVSAGRGVVQLTTNFIVDGPLRKQHEGIRAGRGDNCSHYANTSGVDSGLDVPGFEAEVQPRSGGGGSAAAAAPAAASSAGVVGFVGVWGGLGRLAAAALAVAAAAGGLGVTL</sequence>
<gene>
    <name evidence="2" type="ORF">BQ4739_LOCUS2836</name>
</gene>
<reference evidence="2 3" key="1">
    <citation type="submission" date="2016-10" db="EMBL/GenBank/DDBJ databases">
        <authorList>
            <person name="Cai Z."/>
        </authorList>
    </citation>
    <scope>NUCLEOTIDE SEQUENCE [LARGE SCALE GENOMIC DNA]</scope>
</reference>
<feature type="chain" id="PRO_5016632354" description="FAS1 domain-containing protein" evidence="1">
    <location>
        <begin position="34"/>
        <end position="335"/>
    </location>
</feature>